<feature type="domain" description="Uncharacterized protein YyaB-like PH" evidence="2">
    <location>
        <begin position="60"/>
        <end position="137"/>
    </location>
</feature>
<keyword evidence="4" id="KW-1185">Reference proteome</keyword>
<feature type="transmembrane region" description="Helical" evidence="1">
    <location>
        <begin position="37"/>
        <end position="58"/>
    </location>
</feature>
<proteinExistence type="predicted"/>
<keyword evidence="1" id="KW-0472">Membrane</keyword>
<name>A0ABW1PJN0_9FLAO</name>
<dbReference type="EMBL" id="JBHSQB010000003">
    <property type="protein sequence ID" value="MFC6095283.1"/>
    <property type="molecule type" value="Genomic_DNA"/>
</dbReference>
<protein>
    <submittedName>
        <fullName evidence="3">PH domain-containing protein</fullName>
    </submittedName>
</protein>
<evidence type="ECO:0000259" key="2">
    <source>
        <dbReference type="Pfam" id="PF06713"/>
    </source>
</evidence>
<reference evidence="4" key="1">
    <citation type="journal article" date="2019" name="Int. J. Syst. Evol. Microbiol.">
        <title>The Global Catalogue of Microorganisms (GCM) 10K type strain sequencing project: providing services to taxonomists for standard genome sequencing and annotation.</title>
        <authorList>
            <consortium name="The Broad Institute Genomics Platform"/>
            <consortium name="The Broad Institute Genome Sequencing Center for Infectious Disease"/>
            <person name="Wu L."/>
            <person name="Ma J."/>
        </authorList>
    </citation>
    <scope>NUCLEOTIDE SEQUENCE [LARGE SCALE GENOMIC DNA]</scope>
    <source>
        <strain evidence="4">CCUG 49679</strain>
    </source>
</reference>
<accession>A0ABW1PJN0</accession>
<keyword evidence="1" id="KW-0812">Transmembrane</keyword>
<organism evidence="3 4">
    <name type="scientific">Flavobacterium qiangtangense</name>
    <dbReference type="NCBI Taxonomy" id="1442595"/>
    <lineage>
        <taxon>Bacteria</taxon>
        <taxon>Pseudomonadati</taxon>
        <taxon>Bacteroidota</taxon>
        <taxon>Flavobacteriia</taxon>
        <taxon>Flavobacteriales</taxon>
        <taxon>Flavobacteriaceae</taxon>
        <taxon>Flavobacterium</taxon>
    </lineage>
</organism>
<keyword evidence="1" id="KW-1133">Transmembrane helix</keyword>
<evidence type="ECO:0000256" key="1">
    <source>
        <dbReference type="SAM" id="Phobius"/>
    </source>
</evidence>
<gene>
    <name evidence="3" type="ORF">ACFPVY_01375</name>
</gene>
<dbReference type="InterPro" id="IPR009589">
    <property type="entry name" value="PH_YyaB-like"/>
</dbReference>
<feature type="transmembrane region" description="Helical" evidence="1">
    <location>
        <begin position="12"/>
        <end position="31"/>
    </location>
</feature>
<dbReference type="Pfam" id="PF06713">
    <property type="entry name" value="bPH_4"/>
    <property type="match status" value="1"/>
</dbReference>
<dbReference type="RefSeq" id="WP_379789892.1">
    <property type="nucleotide sequence ID" value="NZ_JBHSQB010000003.1"/>
</dbReference>
<evidence type="ECO:0000313" key="3">
    <source>
        <dbReference type="EMBL" id="MFC6095283.1"/>
    </source>
</evidence>
<evidence type="ECO:0000313" key="4">
    <source>
        <dbReference type="Proteomes" id="UP001596287"/>
    </source>
</evidence>
<comment type="caution">
    <text evidence="3">The sequence shown here is derived from an EMBL/GenBank/DDBJ whole genome shotgun (WGS) entry which is preliminary data.</text>
</comment>
<dbReference type="Proteomes" id="UP001596287">
    <property type="component" value="Unassembled WGS sequence"/>
</dbReference>
<sequence length="144" mass="16521">MKKFYSDKHIPTVSLLWLAVIFLLATPFLTPNNLDKIAVFIPIIICVVSAVLLLWILLATNYKIEGSYLKYKSGPIKGKIDIFRIHTIEHQKNWLVGNTLKPALGTRGLIIKYNKFDDIYISPKKKQEFINALLEINSHIEVKN</sequence>